<keyword evidence="3 9" id="KW-0963">Cytoplasm</keyword>
<dbReference type="SMART" id="SM00361">
    <property type="entry name" value="RRM_1"/>
    <property type="match status" value="3"/>
</dbReference>
<dbReference type="Ensembl" id="ENSOTST00005024867.2">
    <property type="protein sequence ID" value="ENSOTSP00005022972.2"/>
    <property type="gene ID" value="ENSOTSG00005010784.2"/>
</dbReference>
<feature type="domain" description="RRM" evidence="11">
    <location>
        <begin position="310"/>
        <end position="386"/>
    </location>
</feature>
<evidence type="ECO:0000256" key="7">
    <source>
        <dbReference type="ARBA" id="ARBA00066197"/>
    </source>
</evidence>
<evidence type="ECO:0000313" key="13">
    <source>
        <dbReference type="Ensembl" id="ENSOTSP00005022972.2"/>
    </source>
</evidence>
<evidence type="ECO:0000256" key="6">
    <source>
        <dbReference type="ARBA" id="ARBA00057784"/>
    </source>
</evidence>
<dbReference type="CDD" id="cd12381">
    <property type="entry name" value="RRM4_I_PABPs"/>
    <property type="match status" value="1"/>
</dbReference>
<dbReference type="FunFam" id="3.30.70.330:FF:000049">
    <property type="entry name" value="Polyadenylate-binding protein"/>
    <property type="match status" value="1"/>
</dbReference>
<dbReference type="InterPro" id="IPR035979">
    <property type="entry name" value="RBD_domain_sf"/>
</dbReference>
<evidence type="ECO:0000256" key="5">
    <source>
        <dbReference type="ARBA" id="ARBA00022884"/>
    </source>
</evidence>
<name>A0A8C8D8E2_ONCTS</name>
<dbReference type="InterPro" id="IPR000504">
    <property type="entry name" value="RRM_dom"/>
</dbReference>
<feature type="domain" description="RRM" evidence="11">
    <location>
        <begin position="207"/>
        <end position="284"/>
    </location>
</feature>
<dbReference type="SUPFAM" id="SSF63570">
    <property type="entry name" value="PABC (PABP) domain"/>
    <property type="match status" value="1"/>
</dbReference>
<dbReference type="FunFam" id="1.10.1900.10:FF:000001">
    <property type="entry name" value="Polyadenylate-binding protein"/>
    <property type="match status" value="1"/>
</dbReference>
<dbReference type="InterPro" id="IPR006515">
    <property type="entry name" value="PABP_1234"/>
</dbReference>
<comment type="similarity">
    <text evidence="2 9">Belongs to the polyadenylate-binding protein type-1 family.</text>
</comment>
<dbReference type="SMART" id="SM00360">
    <property type="entry name" value="RRM"/>
    <property type="match status" value="4"/>
</dbReference>
<keyword evidence="14" id="KW-1185">Reference proteome</keyword>
<evidence type="ECO:0000256" key="2">
    <source>
        <dbReference type="ARBA" id="ARBA00008557"/>
    </source>
</evidence>
<feature type="domain" description="PABC" evidence="12">
    <location>
        <begin position="509"/>
        <end position="586"/>
    </location>
</feature>
<dbReference type="SMART" id="SM00517">
    <property type="entry name" value="PolyA"/>
    <property type="match status" value="1"/>
</dbReference>
<keyword evidence="4" id="KW-0677">Repeat</keyword>
<dbReference type="InterPro" id="IPR012677">
    <property type="entry name" value="Nucleotide-bd_a/b_plait_sf"/>
</dbReference>
<feature type="domain" description="RRM" evidence="11">
    <location>
        <begin position="115"/>
        <end position="191"/>
    </location>
</feature>
<comment type="function">
    <text evidence="6">Binds and protects the poly(A) tail of mRNA with or without an AU-rich element (ARE) and prevents mRNA deadenylation. Stimulates the translation of mRNAs to which it is bound during early development.</text>
</comment>
<evidence type="ECO:0000256" key="9">
    <source>
        <dbReference type="RuleBase" id="RU362004"/>
    </source>
</evidence>
<dbReference type="CDD" id="cd12380">
    <property type="entry name" value="RRM3_I_PABPs"/>
    <property type="match status" value="1"/>
</dbReference>
<evidence type="ECO:0000256" key="1">
    <source>
        <dbReference type="ARBA" id="ARBA00004496"/>
    </source>
</evidence>
<evidence type="ECO:0000259" key="11">
    <source>
        <dbReference type="PROSITE" id="PS50102"/>
    </source>
</evidence>
<evidence type="ECO:0000256" key="8">
    <source>
        <dbReference type="PROSITE-ProRule" id="PRU00176"/>
    </source>
</evidence>
<proteinExistence type="inferred from homology"/>
<comment type="function">
    <text evidence="9">Binds the poly(A) tail of mRNA.</text>
</comment>
<dbReference type="Gene3D" id="3.30.70.330">
    <property type="match status" value="4"/>
</dbReference>
<sequence>MLFPRSLFPQQQNNQMNTANEGSYPMASLYVGDLHPDITEAMLYEKFSPAGPVLSIRVCRDMITRRSLGYAYVNFSQPTDAERALDTMNFDVVKGKPIRIMWSQRDPSLRKSGVGNVFIKNLDKTIDNKALYDTFSAFGNILSCKVVCDENGSKGYAFVHFETQDAADRAIEKMNGMLLNDRKVFVGRFKSRKEREAELGAKAKEFTNVYIKNFGHDMNDDKLKEMFDQYGKTLSVRVMADPSGKSRGFGFVSYEKHEDANKACEEMNGLEFNGKTVFVGRAQKKMERQAELRRKFEMLKQERISRYQGVNLYIKNLDDTIDDEKLRKEFTPFGSITSAKVMLEEGRSKGFGFVCFSSPEEATKAVTEMNGRIVGSKPIYVALAQRKEERKAHLTNQYVQRIAGMRAMPANAIINQFQPASGYFMPAVPQAQNRTTYYAPNQLAQMRHNPRWQQQGGRGQGGFQGMPNSLRQPGPRANPRHLTPNASAQGPRSMGPSGAQRIAVDVQGQEPLTASVLAAAPPQEQKQMLGERLFPLIQPMHPSLAGKITGMLLEIDNSELLHMLESNESLRSKVEEAVAVLQAHQAKKDATQKVGVITTTAAATTS</sequence>
<dbReference type="Pfam" id="PF00658">
    <property type="entry name" value="MLLE"/>
    <property type="match status" value="1"/>
</dbReference>
<protein>
    <recommendedName>
        <fullName evidence="9">Polyadenylate-binding protein</fullName>
        <shortName evidence="9">PABP</shortName>
    </recommendedName>
</protein>
<dbReference type="NCBIfam" id="TIGR01628">
    <property type="entry name" value="PABP-1234"/>
    <property type="match status" value="1"/>
</dbReference>
<dbReference type="CDD" id="cd12379">
    <property type="entry name" value="RRM2_I_PABPs"/>
    <property type="match status" value="1"/>
</dbReference>
<evidence type="ECO:0000259" key="12">
    <source>
        <dbReference type="PROSITE" id="PS51309"/>
    </source>
</evidence>
<dbReference type="SUPFAM" id="SSF54928">
    <property type="entry name" value="RNA-binding domain, RBD"/>
    <property type="match status" value="2"/>
</dbReference>
<accession>A0A8C8D8E2</accession>
<dbReference type="PROSITE" id="PS50102">
    <property type="entry name" value="RRM"/>
    <property type="match status" value="4"/>
</dbReference>
<dbReference type="InterPro" id="IPR002004">
    <property type="entry name" value="PABP_HYD_C"/>
</dbReference>
<evidence type="ECO:0000256" key="4">
    <source>
        <dbReference type="ARBA" id="ARBA00022737"/>
    </source>
</evidence>
<dbReference type="Pfam" id="PF00076">
    <property type="entry name" value="RRM_1"/>
    <property type="match status" value="4"/>
</dbReference>
<dbReference type="Gene3D" id="1.10.1900.10">
    <property type="entry name" value="c-terminal domain of poly(a) binding protein"/>
    <property type="match status" value="1"/>
</dbReference>
<reference evidence="13" key="1">
    <citation type="submission" date="2025-08" db="UniProtKB">
        <authorList>
            <consortium name="Ensembl"/>
        </authorList>
    </citation>
    <scope>IDENTIFICATION</scope>
</reference>
<keyword evidence="5 8" id="KW-0694">RNA-binding</keyword>
<dbReference type="InterPro" id="IPR034364">
    <property type="entry name" value="PABP_RRM1"/>
</dbReference>
<dbReference type="Proteomes" id="UP000694402">
    <property type="component" value="Unassembled WGS sequence"/>
</dbReference>
<dbReference type="GO" id="GO:0005737">
    <property type="term" value="C:cytoplasm"/>
    <property type="evidence" value="ECO:0007669"/>
    <property type="project" value="UniProtKB-SubCell"/>
</dbReference>
<dbReference type="PROSITE" id="PS51309">
    <property type="entry name" value="PABC"/>
    <property type="match status" value="1"/>
</dbReference>
<feature type="domain" description="RRM" evidence="11">
    <location>
        <begin position="27"/>
        <end position="105"/>
    </location>
</feature>
<dbReference type="GeneTree" id="ENSGT00940000154788"/>
<dbReference type="FunFam" id="3.30.70.330:FF:000003">
    <property type="entry name" value="Polyadenylate-binding protein"/>
    <property type="match status" value="1"/>
</dbReference>
<dbReference type="PANTHER" id="PTHR24012">
    <property type="entry name" value="RNA BINDING PROTEIN"/>
    <property type="match status" value="1"/>
</dbReference>
<comment type="subcellular location">
    <subcellularLocation>
        <location evidence="1 9">Cytoplasm</location>
    </subcellularLocation>
</comment>
<dbReference type="GO" id="GO:0003723">
    <property type="term" value="F:RNA binding"/>
    <property type="evidence" value="ECO:0007669"/>
    <property type="project" value="UniProtKB-UniRule"/>
</dbReference>
<dbReference type="AlphaFoldDB" id="A0A8C8D8E2"/>
<dbReference type="CDD" id="cd12378">
    <property type="entry name" value="RRM1_I_PABPs"/>
    <property type="match status" value="1"/>
</dbReference>
<evidence type="ECO:0000313" key="14">
    <source>
        <dbReference type="Proteomes" id="UP000694402"/>
    </source>
</evidence>
<evidence type="ECO:0000256" key="3">
    <source>
        <dbReference type="ARBA" id="ARBA00022490"/>
    </source>
</evidence>
<dbReference type="FunFam" id="3.30.70.330:FF:000042">
    <property type="entry name" value="Polyadenylate-binding protein"/>
    <property type="match status" value="1"/>
</dbReference>
<feature type="region of interest" description="Disordered" evidence="10">
    <location>
        <begin position="450"/>
        <end position="499"/>
    </location>
</feature>
<dbReference type="GO" id="GO:0010628">
    <property type="term" value="P:positive regulation of gene expression"/>
    <property type="evidence" value="ECO:0007669"/>
    <property type="project" value="UniProtKB-ARBA"/>
</dbReference>
<organism evidence="13 14">
    <name type="scientific">Oncorhynchus tshawytscha</name>
    <name type="common">Chinook salmon</name>
    <name type="synonym">Salmo tshawytscha</name>
    <dbReference type="NCBI Taxonomy" id="74940"/>
    <lineage>
        <taxon>Eukaryota</taxon>
        <taxon>Metazoa</taxon>
        <taxon>Chordata</taxon>
        <taxon>Craniata</taxon>
        <taxon>Vertebrata</taxon>
        <taxon>Euteleostomi</taxon>
        <taxon>Actinopterygii</taxon>
        <taxon>Neopterygii</taxon>
        <taxon>Teleostei</taxon>
        <taxon>Protacanthopterygii</taxon>
        <taxon>Salmoniformes</taxon>
        <taxon>Salmonidae</taxon>
        <taxon>Salmoninae</taxon>
        <taxon>Oncorhynchus</taxon>
    </lineage>
</organism>
<comment type="subunit">
    <text evidence="7">Interacts with dazl in an RNA-independent manner. The C-terminus can self-associate and also interact with the C-terminus of pabpc1, independently of RNA. RRM 1 and RRM 2 interact with both eif4g1 and paip1, and the C-terminus also interacts with paip1. Prior to oocyte maturation, found in a complex with dazl and pum2 proteins and spdy1 mRNA; pum2 dissociates from the complex during maturation. Interacts with the translation termination factor sup35/erf3.</text>
</comment>
<dbReference type="InterPro" id="IPR003954">
    <property type="entry name" value="RRM_euk-type"/>
</dbReference>
<evidence type="ECO:0000256" key="10">
    <source>
        <dbReference type="SAM" id="MobiDB-lite"/>
    </source>
</evidence>
<reference evidence="13" key="2">
    <citation type="submission" date="2025-09" db="UniProtKB">
        <authorList>
            <consortium name="Ensembl"/>
        </authorList>
    </citation>
    <scope>IDENTIFICATION</scope>
</reference>
<dbReference type="InterPro" id="IPR036053">
    <property type="entry name" value="PABP-dom"/>
</dbReference>
<gene>
    <name evidence="13" type="primary">PABPC4</name>
</gene>
<dbReference type="InterPro" id="IPR045305">
    <property type="entry name" value="RRM2_I_PABPs"/>
</dbReference>
<dbReference type="FunFam" id="3.30.70.330:FF:000021">
    <property type="entry name" value="Polyadenylate-binding protein"/>
    <property type="match status" value="1"/>
</dbReference>